<gene>
    <name evidence="3" type="ORF">EDC65_2040</name>
</gene>
<dbReference type="Gene3D" id="3.30.300.30">
    <property type="match status" value="1"/>
</dbReference>
<dbReference type="SUPFAM" id="SSF56801">
    <property type="entry name" value="Acetyl-CoA synthetase-like"/>
    <property type="match status" value="1"/>
</dbReference>
<evidence type="ECO:0000313" key="3">
    <source>
        <dbReference type="EMBL" id="ROQ00244.1"/>
    </source>
</evidence>
<dbReference type="RefSeq" id="WP_123689542.1">
    <property type="nucleotide sequence ID" value="NZ_AP019700.1"/>
</dbReference>
<organism evidence="3 4">
    <name type="scientific">Stella humosa</name>
    <dbReference type="NCBI Taxonomy" id="94"/>
    <lineage>
        <taxon>Bacteria</taxon>
        <taxon>Pseudomonadati</taxon>
        <taxon>Pseudomonadota</taxon>
        <taxon>Alphaproteobacteria</taxon>
        <taxon>Rhodospirillales</taxon>
        <taxon>Stellaceae</taxon>
        <taxon>Stella</taxon>
    </lineage>
</organism>
<dbReference type="PANTHER" id="PTHR43767:SF1">
    <property type="entry name" value="NONRIBOSOMAL PEPTIDE SYNTHASE PES1 (EUROFUNG)-RELATED"/>
    <property type="match status" value="1"/>
</dbReference>
<dbReference type="GO" id="GO:0016878">
    <property type="term" value="F:acid-thiol ligase activity"/>
    <property type="evidence" value="ECO:0007669"/>
    <property type="project" value="UniProtKB-ARBA"/>
</dbReference>
<evidence type="ECO:0000259" key="1">
    <source>
        <dbReference type="Pfam" id="PF00501"/>
    </source>
</evidence>
<dbReference type="Proteomes" id="UP000278222">
    <property type="component" value="Unassembled WGS sequence"/>
</dbReference>
<sequence length="546" mass="59885">MHPVVAIVQERLRRIEREPFYATMGELLADAARRDPDRLAIVFFERGQQLTYAGLDRAVNRAANALVAIGVRRGDRVAVMLPNRLEYPVTWLALARIGAAMIPVNNGYTPREIAYATTDGGASFAVVDETCMATFLAAPERPAALTDDRIVVVGTSPVGGTRSWEQLIASARDSFTPAEPVTGDDPIGIQYTSGTTGLPKGCLLPQSYWLVLCRSASARTTSQVRRLLVQNLFFYMNAQFLLLTALNIGATLYMAERPSATRFIGWIKEIGANWCIFPEVVLKQPAAFDDNRTALSEVAMAAVSRDGHREIERRFNVRAREIFGMTEVGPGTFMPFEVEDMVGSGSIGAPSLFRRARIRGPEGQEVALGDPGELQITGPSMLKLYVNKPEATARSFDGEWFRTGDVARQDEQGFFYIVGRIKDMIRRGGENIAAVEIESVVRHLPGVIDAAVTAVPDETRGEEVRITIEREAGEGVAREAGDAALLRAIIAHCEANLARFKIPRYYAFADTLPRTASNKLAKHQIVAAGSDPRAGTFDRIDGIWRP</sequence>
<proteinExistence type="predicted"/>
<keyword evidence="3" id="KW-0436">Ligase</keyword>
<name>A0A3N1LYE7_9PROT</name>
<evidence type="ECO:0000313" key="4">
    <source>
        <dbReference type="Proteomes" id="UP000278222"/>
    </source>
</evidence>
<dbReference type="InterPro" id="IPR020845">
    <property type="entry name" value="AMP-binding_CS"/>
</dbReference>
<dbReference type="OrthoDB" id="7315605at2"/>
<feature type="domain" description="AMP-binding enzyme C-terminal" evidence="2">
    <location>
        <begin position="436"/>
        <end position="519"/>
    </location>
</feature>
<dbReference type="InterPro" id="IPR050237">
    <property type="entry name" value="ATP-dep_AMP-bd_enzyme"/>
</dbReference>
<protein>
    <submittedName>
        <fullName evidence="3">Crotonobetaine/carnitine-CoA ligase</fullName>
    </submittedName>
</protein>
<dbReference type="PROSITE" id="PS00455">
    <property type="entry name" value="AMP_BINDING"/>
    <property type="match status" value="1"/>
</dbReference>
<dbReference type="InterPro" id="IPR042099">
    <property type="entry name" value="ANL_N_sf"/>
</dbReference>
<dbReference type="InterPro" id="IPR045851">
    <property type="entry name" value="AMP-bd_C_sf"/>
</dbReference>
<dbReference type="AlphaFoldDB" id="A0A3N1LYE7"/>
<dbReference type="Pfam" id="PF13193">
    <property type="entry name" value="AMP-binding_C"/>
    <property type="match status" value="1"/>
</dbReference>
<reference evidence="3 4" key="1">
    <citation type="submission" date="2018-11" db="EMBL/GenBank/DDBJ databases">
        <title>Genomic Encyclopedia of Type Strains, Phase IV (KMG-IV): sequencing the most valuable type-strain genomes for metagenomic binning, comparative biology and taxonomic classification.</title>
        <authorList>
            <person name="Goeker M."/>
        </authorList>
    </citation>
    <scope>NUCLEOTIDE SEQUENCE [LARGE SCALE GENOMIC DNA]</scope>
    <source>
        <strain evidence="3 4">DSM 5900</strain>
    </source>
</reference>
<dbReference type="EMBL" id="RJKX01000013">
    <property type="protein sequence ID" value="ROQ00244.1"/>
    <property type="molecule type" value="Genomic_DNA"/>
</dbReference>
<dbReference type="InterPro" id="IPR000873">
    <property type="entry name" value="AMP-dep_synth/lig_dom"/>
</dbReference>
<comment type="caution">
    <text evidence="3">The sequence shown here is derived from an EMBL/GenBank/DDBJ whole genome shotgun (WGS) entry which is preliminary data.</text>
</comment>
<evidence type="ECO:0000259" key="2">
    <source>
        <dbReference type="Pfam" id="PF13193"/>
    </source>
</evidence>
<dbReference type="PANTHER" id="PTHR43767">
    <property type="entry name" value="LONG-CHAIN-FATTY-ACID--COA LIGASE"/>
    <property type="match status" value="1"/>
</dbReference>
<keyword evidence="4" id="KW-1185">Reference proteome</keyword>
<dbReference type="InterPro" id="IPR025110">
    <property type="entry name" value="AMP-bd_C"/>
</dbReference>
<dbReference type="Pfam" id="PF00501">
    <property type="entry name" value="AMP-binding"/>
    <property type="match status" value="1"/>
</dbReference>
<accession>A0A3N1LYE7</accession>
<dbReference type="Gene3D" id="3.40.50.12780">
    <property type="entry name" value="N-terminal domain of ligase-like"/>
    <property type="match status" value="1"/>
</dbReference>
<feature type="domain" description="AMP-dependent synthetase/ligase" evidence="1">
    <location>
        <begin position="29"/>
        <end position="385"/>
    </location>
</feature>